<feature type="transmembrane region" description="Helical" evidence="5">
    <location>
        <begin position="6"/>
        <end position="26"/>
    </location>
</feature>
<evidence type="ECO:0000256" key="2">
    <source>
        <dbReference type="ARBA" id="ARBA00022692"/>
    </source>
</evidence>
<keyword evidence="4 5" id="KW-0472">Membrane</keyword>
<dbReference type="Proteomes" id="UP000237846">
    <property type="component" value="Unassembled WGS sequence"/>
</dbReference>
<dbReference type="InterPro" id="IPR009908">
    <property type="entry name" value="Methylamine_util_MauE"/>
</dbReference>
<feature type="transmembrane region" description="Helical" evidence="5">
    <location>
        <begin position="74"/>
        <end position="94"/>
    </location>
</feature>
<evidence type="ECO:0000256" key="3">
    <source>
        <dbReference type="ARBA" id="ARBA00022989"/>
    </source>
</evidence>
<evidence type="ECO:0000313" key="7">
    <source>
        <dbReference type="EMBL" id="PRX98041.1"/>
    </source>
</evidence>
<dbReference type="EMBL" id="PVZC01000005">
    <property type="protein sequence ID" value="PRX98041.1"/>
    <property type="molecule type" value="Genomic_DNA"/>
</dbReference>
<feature type="transmembrane region" description="Helical" evidence="5">
    <location>
        <begin position="142"/>
        <end position="162"/>
    </location>
</feature>
<comment type="subcellular location">
    <subcellularLocation>
        <location evidence="1">Membrane</location>
        <topology evidence="1">Multi-pass membrane protein</topology>
    </subcellularLocation>
</comment>
<feature type="transmembrane region" description="Helical" evidence="5">
    <location>
        <begin position="47"/>
        <end position="68"/>
    </location>
</feature>
<evidence type="ECO:0000256" key="5">
    <source>
        <dbReference type="SAM" id="Phobius"/>
    </source>
</evidence>
<proteinExistence type="predicted"/>
<evidence type="ECO:0000256" key="4">
    <source>
        <dbReference type="ARBA" id="ARBA00023136"/>
    </source>
</evidence>
<dbReference type="RefSeq" id="WP_106248014.1">
    <property type="nucleotide sequence ID" value="NZ_PVZC01000005.1"/>
</dbReference>
<comment type="caution">
    <text evidence="7">The sequence shown here is derived from an EMBL/GenBank/DDBJ whole genome shotgun (WGS) entry which is preliminary data.</text>
</comment>
<protein>
    <submittedName>
        <fullName evidence="7">Methylamine utilization protein MauE</fullName>
    </submittedName>
</protein>
<keyword evidence="2 5" id="KW-0812">Transmembrane</keyword>
<name>A0A2T0Q2M4_9ACTN</name>
<dbReference type="GO" id="GO:0030416">
    <property type="term" value="P:methylamine metabolic process"/>
    <property type="evidence" value="ECO:0007669"/>
    <property type="project" value="InterPro"/>
</dbReference>
<dbReference type="GO" id="GO:0016020">
    <property type="term" value="C:membrane"/>
    <property type="evidence" value="ECO:0007669"/>
    <property type="project" value="UniProtKB-SubCell"/>
</dbReference>
<evidence type="ECO:0000259" key="6">
    <source>
        <dbReference type="Pfam" id="PF07291"/>
    </source>
</evidence>
<gene>
    <name evidence="7" type="ORF">CLV72_105394</name>
</gene>
<evidence type="ECO:0000313" key="8">
    <source>
        <dbReference type="Proteomes" id="UP000237846"/>
    </source>
</evidence>
<feature type="transmembrane region" description="Helical" evidence="5">
    <location>
        <begin position="115"/>
        <end position="136"/>
    </location>
</feature>
<dbReference type="AlphaFoldDB" id="A0A2T0Q2M4"/>
<keyword evidence="3 5" id="KW-1133">Transmembrane helix</keyword>
<reference evidence="7 8" key="1">
    <citation type="submission" date="2018-03" db="EMBL/GenBank/DDBJ databases">
        <title>Genomic Encyclopedia of Archaeal and Bacterial Type Strains, Phase II (KMG-II): from individual species to whole genera.</title>
        <authorList>
            <person name="Goeker M."/>
        </authorList>
    </citation>
    <scope>NUCLEOTIDE SEQUENCE [LARGE SCALE GENOMIC DNA]</scope>
    <source>
        <strain evidence="7 8">DSM 45601</strain>
    </source>
</reference>
<feature type="domain" description="Methylamine utilisation protein MauE" evidence="6">
    <location>
        <begin position="5"/>
        <end position="132"/>
    </location>
</feature>
<keyword evidence="8" id="KW-1185">Reference proteome</keyword>
<evidence type="ECO:0000256" key="1">
    <source>
        <dbReference type="ARBA" id="ARBA00004141"/>
    </source>
</evidence>
<dbReference type="Pfam" id="PF07291">
    <property type="entry name" value="MauE"/>
    <property type="match status" value="1"/>
</dbReference>
<sequence length="184" mass="18664">MSGQLTLAAQALIGAVFALAFVGKLPPDRFRSFTGTIRRLAALPGRTAGYAGAAILAGEGATVVLLLPPVAPRAGFALAGVLLVVFVAVAVRAVRGGVFAECRCFGSRRSVMGHAIIVRNLLLLAVVLAGLAGPPVPDLSSWPAALAVAAGAAAGLLFVRYYERLARLVIRRVAAAPAGAEGEA</sequence>
<organism evidence="7 8">
    <name type="scientific">Allonocardiopsis opalescens</name>
    <dbReference type="NCBI Taxonomy" id="1144618"/>
    <lineage>
        <taxon>Bacteria</taxon>
        <taxon>Bacillati</taxon>
        <taxon>Actinomycetota</taxon>
        <taxon>Actinomycetes</taxon>
        <taxon>Streptosporangiales</taxon>
        <taxon>Allonocardiopsis</taxon>
    </lineage>
</organism>
<dbReference type="UniPathway" id="UPA00895"/>
<accession>A0A2T0Q2M4</accession>